<reference evidence="1" key="1">
    <citation type="journal article" date="2015" name="Nature">
        <title>Complex archaea that bridge the gap between prokaryotes and eukaryotes.</title>
        <authorList>
            <person name="Spang A."/>
            <person name="Saw J.H."/>
            <person name="Jorgensen S.L."/>
            <person name="Zaremba-Niedzwiedzka K."/>
            <person name="Martijn J."/>
            <person name="Lind A.E."/>
            <person name="van Eijk R."/>
            <person name="Schleper C."/>
            <person name="Guy L."/>
            <person name="Ettema T.J."/>
        </authorList>
    </citation>
    <scope>NUCLEOTIDE SEQUENCE</scope>
</reference>
<evidence type="ECO:0000313" key="1">
    <source>
        <dbReference type="EMBL" id="KKM42238.1"/>
    </source>
</evidence>
<accession>A0A0F9L369</accession>
<name>A0A0F9L369_9ZZZZ</name>
<dbReference type="EMBL" id="LAZR01012098">
    <property type="protein sequence ID" value="KKM42238.1"/>
    <property type="molecule type" value="Genomic_DNA"/>
</dbReference>
<organism evidence="1">
    <name type="scientific">marine sediment metagenome</name>
    <dbReference type="NCBI Taxonomy" id="412755"/>
    <lineage>
        <taxon>unclassified sequences</taxon>
        <taxon>metagenomes</taxon>
        <taxon>ecological metagenomes</taxon>
    </lineage>
</organism>
<sequence>MIKLRESKLEEAFKKVGLNIWVAKKPIMRTDSPEIFQMSIRKERGGRRGHFAIYCGEEKNEVGVLDLDKNMKQLLMLVKEPRRKFTYQERDPKNSLKFITKAGATDGSVRKYLMGLDESHYFIAQIPKGGILNKVRDAHKALRPVHLERKSKLKKSAERQGEWFFTPATKSELRKMEKLVKQDWRIFRFHELIDKNIGAIGTPHEAEFYIEVEIAKEKVPFVKGKIKHSDHKTLILDGWHRIFLNLEIREPRRNRSVYGWVD</sequence>
<proteinExistence type="predicted"/>
<comment type="caution">
    <text evidence="1">The sequence shown here is derived from an EMBL/GenBank/DDBJ whole genome shotgun (WGS) entry which is preliminary data.</text>
</comment>
<gene>
    <name evidence="1" type="ORF">LCGC14_1563240</name>
</gene>
<protein>
    <submittedName>
        <fullName evidence="1">Uncharacterized protein</fullName>
    </submittedName>
</protein>
<dbReference type="AlphaFoldDB" id="A0A0F9L369"/>